<proteinExistence type="predicted"/>
<dbReference type="OrthoDB" id="6424399at2"/>
<sequence>MSQSLSSIRRRAANNTLEVEHILGAAALRIEGLPELLDELARSEYWSDANHLPDGTHVVPLARWARVASEYCRNGMTGLRSVLGLPGHERFVLSLLEELHTSEAVEAMLDFFSDCIDSPAGDPQLANEIASRLNHILCFKPDVQIVDSTQKRLRIFASASVTIFDDDAKRAMAVCLLRAVGDQSSLELLATIPPFKYPWESVIPATKKGDS</sequence>
<dbReference type="EMBL" id="BKAG01000002">
    <property type="protein sequence ID" value="GEP41025.1"/>
    <property type="molecule type" value="Genomic_DNA"/>
</dbReference>
<reference evidence="1 2" key="1">
    <citation type="submission" date="2019-07" db="EMBL/GenBank/DDBJ databases">
        <title>Whole genome shotgun sequence of Brevifollis gellanilyticus NBRC 108608.</title>
        <authorList>
            <person name="Hosoyama A."/>
            <person name="Uohara A."/>
            <person name="Ohji S."/>
            <person name="Ichikawa N."/>
        </authorList>
    </citation>
    <scope>NUCLEOTIDE SEQUENCE [LARGE SCALE GENOMIC DNA]</scope>
    <source>
        <strain evidence="1 2">NBRC 108608</strain>
    </source>
</reference>
<keyword evidence="2" id="KW-1185">Reference proteome</keyword>
<dbReference type="RefSeq" id="WP_146848507.1">
    <property type="nucleotide sequence ID" value="NZ_BKAG01000002.1"/>
</dbReference>
<dbReference type="Proteomes" id="UP000321577">
    <property type="component" value="Unassembled WGS sequence"/>
</dbReference>
<accession>A0A512M2R0</accession>
<organism evidence="1 2">
    <name type="scientific">Brevifollis gellanilyticus</name>
    <dbReference type="NCBI Taxonomy" id="748831"/>
    <lineage>
        <taxon>Bacteria</taxon>
        <taxon>Pseudomonadati</taxon>
        <taxon>Verrucomicrobiota</taxon>
        <taxon>Verrucomicrobiia</taxon>
        <taxon>Verrucomicrobiales</taxon>
        <taxon>Verrucomicrobiaceae</taxon>
    </lineage>
</organism>
<gene>
    <name evidence="1" type="ORF">BGE01nite_03160</name>
</gene>
<name>A0A512M2R0_9BACT</name>
<protein>
    <submittedName>
        <fullName evidence="1">Uncharacterized protein</fullName>
    </submittedName>
</protein>
<comment type="caution">
    <text evidence="1">The sequence shown here is derived from an EMBL/GenBank/DDBJ whole genome shotgun (WGS) entry which is preliminary data.</text>
</comment>
<evidence type="ECO:0000313" key="1">
    <source>
        <dbReference type="EMBL" id="GEP41025.1"/>
    </source>
</evidence>
<dbReference type="AlphaFoldDB" id="A0A512M2R0"/>
<evidence type="ECO:0000313" key="2">
    <source>
        <dbReference type="Proteomes" id="UP000321577"/>
    </source>
</evidence>